<keyword evidence="1" id="KW-0472">Membrane</keyword>
<reference evidence="2" key="1">
    <citation type="submission" date="2020-05" db="EMBL/GenBank/DDBJ databases">
        <authorList>
            <person name="Chiriac C."/>
            <person name="Salcher M."/>
            <person name="Ghai R."/>
            <person name="Kavagutti S V."/>
        </authorList>
    </citation>
    <scope>NUCLEOTIDE SEQUENCE</scope>
</reference>
<keyword evidence="1" id="KW-0812">Transmembrane</keyword>
<dbReference type="EMBL" id="CAFBMQ010000001">
    <property type="protein sequence ID" value="CAB4897113.1"/>
    <property type="molecule type" value="Genomic_DNA"/>
</dbReference>
<organism evidence="2">
    <name type="scientific">freshwater metagenome</name>
    <dbReference type="NCBI Taxonomy" id="449393"/>
    <lineage>
        <taxon>unclassified sequences</taxon>
        <taxon>metagenomes</taxon>
        <taxon>ecological metagenomes</taxon>
    </lineage>
</organism>
<sequence>MSDDDGSAMVEFTWLAVLLVVPLVYVLLSALAVQRTAFGVTEAARQAGRAYATADDLAQAEARAREAVALALRDQGVQEPPELEVTCDGPCLAPGTTVTVRVAHEVRLPVLSLLGDAAPVVPVSATHDEVVDVFQEAP</sequence>
<accession>A0A6J7FZL4</accession>
<name>A0A6J7FZL4_9ZZZZ</name>
<gene>
    <name evidence="2" type="ORF">UFOPK3609_00082</name>
</gene>
<evidence type="ECO:0000256" key="1">
    <source>
        <dbReference type="SAM" id="Phobius"/>
    </source>
</evidence>
<keyword evidence="1" id="KW-1133">Transmembrane helix</keyword>
<protein>
    <submittedName>
        <fullName evidence="2">Unannotated protein</fullName>
    </submittedName>
</protein>
<evidence type="ECO:0000313" key="2">
    <source>
        <dbReference type="EMBL" id="CAB4897113.1"/>
    </source>
</evidence>
<feature type="transmembrane region" description="Helical" evidence="1">
    <location>
        <begin position="12"/>
        <end position="33"/>
    </location>
</feature>
<proteinExistence type="predicted"/>
<dbReference type="AlphaFoldDB" id="A0A6J7FZL4"/>